<reference evidence="8 10" key="1">
    <citation type="submission" date="2014-03" db="EMBL/GenBank/DDBJ databases">
        <title>Genome sequence of Clostridium litorale W6, DSM 5388.</title>
        <authorList>
            <person name="Poehlein A."/>
            <person name="Jagirdar A."/>
            <person name="Khonsari B."/>
            <person name="Chibani C.M."/>
            <person name="Gutierrez Gutierrez D.A."/>
            <person name="Davydova E."/>
            <person name="Alghaithi H.S."/>
            <person name="Nair K.P."/>
            <person name="Dhamotharan K."/>
            <person name="Chandran L."/>
            <person name="G W."/>
            <person name="Daniel R."/>
        </authorList>
    </citation>
    <scope>NUCLEOTIDE SEQUENCE [LARGE SCALE GENOMIC DNA]</scope>
    <source>
        <strain evidence="8 10">W6</strain>
    </source>
</reference>
<dbReference type="CDD" id="cd00959">
    <property type="entry name" value="DeoC"/>
    <property type="match status" value="1"/>
</dbReference>
<protein>
    <recommendedName>
        <fullName evidence="7">Deoxyribose-phosphate aldolase</fullName>
        <shortName evidence="7">DERA</shortName>
        <ecNumber evidence="7">4.1.2.4</ecNumber>
    </recommendedName>
    <alternativeName>
        <fullName evidence="7">2-deoxy-D-ribose 5-phosphate aldolase</fullName>
    </alternativeName>
    <alternativeName>
        <fullName evidence="7">Phosphodeoxyriboaldolase</fullName>
        <shortName evidence="7">Deoxyriboaldolase</shortName>
    </alternativeName>
</protein>
<dbReference type="EC" id="4.1.2.4" evidence="7"/>
<evidence type="ECO:0000256" key="2">
    <source>
        <dbReference type="ARBA" id="ARBA00022490"/>
    </source>
</evidence>
<keyword evidence="10" id="KW-1185">Reference proteome</keyword>
<evidence type="ECO:0000256" key="4">
    <source>
        <dbReference type="ARBA" id="ARBA00023270"/>
    </source>
</evidence>
<evidence type="ECO:0000256" key="1">
    <source>
        <dbReference type="ARBA" id="ARBA00010936"/>
    </source>
</evidence>
<dbReference type="UniPathway" id="UPA00002">
    <property type="reaction ID" value="UER00468"/>
</dbReference>
<keyword evidence="2 7" id="KW-0963">Cytoplasm</keyword>
<evidence type="ECO:0000313" key="8">
    <source>
        <dbReference type="EMBL" id="KDR93911.1"/>
    </source>
</evidence>
<comment type="caution">
    <text evidence="8">The sequence shown here is derived from an EMBL/GenBank/DDBJ whole genome shotgun (WGS) entry which is preliminary data.</text>
</comment>
<proteinExistence type="inferred from homology"/>
<keyword evidence="4 7" id="KW-0704">Schiff base</keyword>
<dbReference type="InterPro" id="IPR002915">
    <property type="entry name" value="DeoC/FbaB/LacD_aldolase"/>
</dbReference>
<dbReference type="GO" id="GO:0009264">
    <property type="term" value="P:deoxyribonucleotide catabolic process"/>
    <property type="evidence" value="ECO:0007669"/>
    <property type="project" value="UniProtKB-UniRule"/>
</dbReference>
<dbReference type="eggNOG" id="COG0274">
    <property type="taxonomic scope" value="Bacteria"/>
</dbReference>
<dbReference type="RefSeq" id="WP_038263475.1">
    <property type="nucleotide sequence ID" value="NZ_FSRH01000004.1"/>
</dbReference>
<gene>
    <name evidence="7 8" type="primary">deoC</name>
    <name evidence="9" type="ORF">CLIT_10c00650</name>
    <name evidence="8" type="ORF">CLIT_23c01830</name>
</gene>
<feature type="active site" description="Proton donor/acceptor" evidence="7">
    <location>
        <position position="181"/>
    </location>
</feature>
<evidence type="ECO:0000313" key="10">
    <source>
        <dbReference type="Proteomes" id="UP000027946"/>
    </source>
</evidence>
<evidence type="ECO:0000256" key="6">
    <source>
        <dbReference type="ARBA" id="ARBA00056337"/>
    </source>
</evidence>
<dbReference type="Pfam" id="PF01791">
    <property type="entry name" value="DeoC"/>
    <property type="match status" value="1"/>
</dbReference>
<dbReference type="Proteomes" id="UP000027946">
    <property type="component" value="Unassembled WGS sequence"/>
</dbReference>
<accession>A0A069RA31</accession>
<comment type="function">
    <text evidence="6 7">Catalyzes a reversible aldol reaction between acetaldehyde and D-glyceraldehyde 3-phosphate to generate 2-deoxy-D-ribose 5-phosphate.</text>
</comment>
<sequence length="216" mass="22413">MRIASIIDHTLLNPEASKAEVEKLCEEAVEHGFASVCVNGCHVEFACSCIRGSGLPVAAVVGFPLGAMSTEAKAFETRDAVQNGAGEIDMVINIGALKDGDYDYVLKDIKGVVEAAGEGVKVKVILETCLLSSEEIAKASALVAKSGAHFVKTSTGFSKSGATEDDIRLIRSVVGEDFGIKASGGIRTYSDAIKMVEAGATRIGASASVEIAKGEE</sequence>
<evidence type="ECO:0000256" key="3">
    <source>
        <dbReference type="ARBA" id="ARBA00023239"/>
    </source>
</evidence>
<comment type="subcellular location">
    <subcellularLocation>
        <location evidence="7">Cytoplasm</location>
    </subcellularLocation>
</comment>
<evidence type="ECO:0000256" key="7">
    <source>
        <dbReference type="HAMAP-Rule" id="MF_00114"/>
    </source>
</evidence>
<evidence type="ECO:0000313" key="9">
    <source>
        <dbReference type="EMBL" id="KDR95338.1"/>
    </source>
</evidence>
<keyword evidence="3 7" id="KW-0456">Lyase</keyword>
<dbReference type="HAMAP" id="MF_00114">
    <property type="entry name" value="DeoC_type1"/>
    <property type="match status" value="1"/>
</dbReference>
<dbReference type="GO" id="GO:0016052">
    <property type="term" value="P:carbohydrate catabolic process"/>
    <property type="evidence" value="ECO:0007669"/>
    <property type="project" value="TreeGrafter"/>
</dbReference>
<dbReference type="GO" id="GO:0006018">
    <property type="term" value="P:2-deoxyribose 1-phosphate catabolic process"/>
    <property type="evidence" value="ECO:0007669"/>
    <property type="project" value="UniProtKB-UniRule"/>
</dbReference>
<dbReference type="OrthoDB" id="9778711at2"/>
<comment type="similarity">
    <text evidence="1 7">Belongs to the DeoC/FbaB aldolase family. DeoC type 1 subfamily.</text>
</comment>
<dbReference type="PIRSF" id="PIRSF001357">
    <property type="entry name" value="DeoC"/>
    <property type="match status" value="1"/>
</dbReference>
<dbReference type="NCBIfam" id="TIGR00126">
    <property type="entry name" value="deoC"/>
    <property type="match status" value="1"/>
</dbReference>
<comment type="pathway">
    <text evidence="7">Carbohydrate degradation; 2-deoxy-D-ribose 1-phosphate degradation; D-glyceraldehyde 3-phosphate and acetaldehyde from 2-deoxy-alpha-D-ribose 1-phosphate: step 2/2.</text>
</comment>
<dbReference type="PANTHER" id="PTHR10889:SF1">
    <property type="entry name" value="DEOXYRIBOSE-PHOSPHATE ALDOLASE"/>
    <property type="match status" value="1"/>
</dbReference>
<organism evidence="8 10">
    <name type="scientific">Peptoclostridium litorale DSM 5388</name>
    <dbReference type="NCBI Taxonomy" id="1121324"/>
    <lineage>
        <taxon>Bacteria</taxon>
        <taxon>Bacillati</taxon>
        <taxon>Bacillota</taxon>
        <taxon>Clostridia</taxon>
        <taxon>Peptostreptococcales</taxon>
        <taxon>Peptoclostridiaceae</taxon>
        <taxon>Peptoclostridium</taxon>
    </lineage>
</organism>
<evidence type="ECO:0000256" key="5">
    <source>
        <dbReference type="ARBA" id="ARBA00048791"/>
    </source>
</evidence>
<name>A0A069RA31_PEPLI</name>
<dbReference type="EMBL" id="JJMM01000010">
    <property type="protein sequence ID" value="KDR95338.1"/>
    <property type="molecule type" value="Genomic_DNA"/>
</dbReference>
<dbReference type="GO" id="GO:0004139">
    <property type="term" value="F:deoxyribose-phosphate aldolase activity"/>
    <property type="evidence" value="ECO:0007669"/>
    <property type="project" value="UniProtKB-UniRule"/>
</dbReference>
<dbReference type="AlphaFoldDB" id="A0A069RA31"/>
<comment type="catalytic activity">
    <reaction evidence="5 7">
        <text>2-deoxy-D-ribose 5-phosphate = D-glyceraldehyde 3-phosphate + acetaldehyde</text>
        <dbReference type="Rhea" id="RHEA:12821"/>
        <dbReference type="ChEBI" id="CHEBI:15343"/>
        <dbReference type="ChEBI" id="CHEBI:59776"/>
        <dbReference type="ChEBI" id="CHEBI:62877"/>
        <dbReference type="EC" id="4.1.2.4"/>
    </reaction>
</comment>
<dbReference type="EMBL" id="JJMM01000026">
    <property type="protein sequence ID" value="KDR93911.1"/>
    <property type="molecule type" value="Genomic_DNA"/>
</dbReference>
<dbReference type="InterPro" id="IPR028581">
    <property type="entry name" value="DeoC_typeI"/>
</dbReference>
<dbReference type="InterPro" id="IPR011343">
    <property type="entry name" value="DeoC"/>
</dbReference>
<feature type="active site" description="Proton donor/acceptor" evidence="7">
    <location>
        <position position="89"/>
    </location>
</feature>
<dbReference type="SMART" id="SM01133">
    <property type="entry name" value="DeoC"/>
    <property type="match status" value="1"/>
</dbReference>
<feature type="active site" description="Schiff-base intermediate with acetaldehyde" evidence="7">
    <location>
        <position position="152"/>
    </location>
</feature>
<dbReference type="SUPFAM" id="SSF51569">
    <property type="entry name" value="Aldolase"/>
    <property type="match status" value="1"/>
</dbReference>
<dbReference type="FunFam" id="3.20.20.70:FF:000044">
    <property type="entry name" value="Deoxyribose-phosphate aldolase"/>
    <property type="match status" value="1"/>
</dbReference>
<dbReference type="PANTHER" id="PTHR10889">
    <property type="entry name" value="DEOXYRIBOSE-PHOSPHATE ALDOLASE"/>
    <property type="match status" value="1"/>
</dbReference>
<dbReference type="STRING" id="1121324.CLIT_10c00650"/>
<dbReference type="GO" id="GO:0005737">
    <property type="term" value="C:cytoplasm"/>
    <property type="evidence" value="ECO:0007669"/>
    <property type="project" value="UniProtKB-SubCell"/>
</dbReference>
<dbReference type="InterPro" id="IPR013785">
    <property type="entry name" value="Aldolase_TIM"/>
</dbReference>
<dbReference type="Gene3D" id="3.20.20.70">
    <property type="entry name" value="Aldolase class I"/>
    <property type="match status" value="1"/>
</dbReference>